<name>A0A8H7NRV1_9APHY</name>
<evidence type="ECO:0000313" key="1">
    <source>
        <dbReference type="EMBL" id="KAF9797135.1"/>
    </source>
</evidence>
<evidence type="ECO:0000313" key="2">
    <source>
        <dbReference type="Proteomes" id="UP000639403"/>
    </source>
</evidence>
<proteinExistence type="predicted"/>
<reference evidence="1" key="2">
    <citation type="journal article" name="Front. Microbiol.">
        <title>Degradative Capacity of Two Strains of Rhodonia placenta: From Phenotype to Genotype.</title>
        <authorList>
            <person name="Kolle M."/>
            <person name="Horta M.A.C."/>
            <person name="Nowrousian M."/>
            <person name="Ohm R.A."/>
            <person name="Benz J.P."/>
            <person name="Pilgard A."/>
        </authorList>
    </citation>
    <scope>NUCLEOTIDE SEQUENCE</scope>
    <source>
        <strain evidence="1">FPRL280</strain>
    </source>
</reference>
<protein>
    <submittedName>
        <fullName evidence="1">Uncharacterized protein</fullName>
    </submittedName>
</protein>
<sequence>MFITQTGPPIKADK</sequence>
<accession>A0A8H7NRV1</accession>
<dbReference type="EMBL" id="JADOXO010001222">
    <property type="protein sequence ID" value="KAF9797135.1"/>
    <property type="molecule type" value="Genomic_DNA"/>
</dbReference>
<organism evidence="1 2">
    <name type="scientific">Rhodonia placenta</name>
    <dbReference type="NCBI Taxonomy" id="104341"/>
    <lineage>
        <taxon>Eukaryota</taxon>
        <taxon>Fungi</taxon>
        <taxon>Dikarya</taxon>
        <taxon>Basidiomycota</taxon>
        <taxon>Agaricomycotina</taxon>
        <taxon>Agaricomycetes</taxon>
        <taxon>Polyporales</taxon>
        <taxon>Adustoporiaceae</taxon>
        <taxon>Rhodonia</taxon>
    </lineage>
</organism>
<gene>
    <name evidence="1" type="ORF">IEO21_10903</name>
</gene>
<comment type="caution">
    <text evidence="1">The sequence shown here is derived from an EMBL/GenBank/DDBJ whole genome shotgun (WGS) entry which is preliminary data.</text>
</comment>
<dbReference type="Proteomes" id="UP000639403">
    <property type="component" value="Unassembled WGS sequence"/>
</dbReference>
<reference evidence="1" key="1">
    <citation type="submission" date="2020-11" db="EMBL/GenBank/DDBJ databases">
        <authorList>
            <person name="Koelle M."/>
            <person name="Horta M.A.C."/>
            <person name="Nowrousian M."/>
            <person name="Ohm R.A."/>
            <person name="Benz P."/>
            <person name="Pilgard A."/>
        </authorList>
    </citation>
    <scope>NUCLEOTIDE SEQUENCE</scope>
    <source>
        <strain evidence="1">FPRL280</strain>
    </source>
</reference>